<sequence length="387" mass="40771">MSFVGDPRPPAPTPLQARQQRWLAEVLGVPLPADLPAAPAAARSPWVPVSIAQSTAFDSVLQTRLAQGASEKDARQQAAEIARLVATREQVEAWRERLPALRLADPARAERAEALFKAFDRALLAQDVYFDAHVPGLLPAGTQRLDPTQAKQRYGLGPDMLNNPGNGYYAALYETTDPATGQPKLLYVNRGTEGALNDIGTDVVQALGGPSAQYEQAMLNAVRLARDGVDVEYSGHSLGGGLAMAQALRTGSPATTMNAAGVHPDTLARYGVDFSHAGELIDAYHLEGDALNRLQDGGKYLLAAGAVAGLGVAGIALAPALVGLPAVQGDRHALPAVHAPTQEGDQYTAGEAYGTLESLWPGAMLEQHRITTMIHSLAAQAQAELPP</sequence>
<dbReference type="RefSeq" id="WP_210802991.1">
    <property type="nucleotide sequence ID" value="NZ_JAGQDE010000013.1"/>
</dbReference>
<dbReference type="InterPro" id="IPR029058">
    <property type="entry name" value="AB_hydrolase_fold"/>
</dbReference>
<dbReference type="Proteomes" id="UP000678374">
    <property type="component" value="Unassembled WGS sequence"/>
</dbReference>
<keyword evidence="1" id="KW-1133">Transmembrane helix</keyword>
<dbReference type="Pfam" id="PF26363">
    <property type="entry name" value="Phospholipase-like"/>
    <property type="match status" value="1"/>
</dbReference>
<dbReference type="AlphaFoldDB" id="A0A940YHQ4"/>
<gene>
    <name evidence="2" type="ORF">KAK06_15300</name>
</gene>
<organism evidence="2 3">
    <name type="scientific">Ideonella aquatica</name>
    <dbReference type="NCBI Taxonomy" id="2824119"/>
    <lineage>
        <taxon>Bacteria</taxon>
        <taxon>Pseudomonadati</taxon>
        <taxon>Pseudomonadota</taxon>
        <taxon>Betaproteobacteria</taxon>
        <taxon>Burkholderiales</taxon>
        <taxon>Sphaerotilaceae</taxon>
        <taxon>Ideonella</taxon>
    </lineage>
</organism>
<proteinExistence type="predicted"/>
<evidence type="ECO:0008006" key="4">
    <source>
        <dbReference type="Google" id="ProtNLM"/>
    </source>
</evidence>
<comment type="caution">
    <text evidence="2">The sequence shown here is derived from an EMBL/GenBank/DDBJ whole genome shotgun (WGS) entry which is preliminary data.</text>
</comment>
<dbReference type="EMBL" id="JAGQDE010000013">
    <property type="protein sequence ID" value="MBQ0960320.1"/>
    <property type="molecule type" value="Genomic_DNA"/>
</dbReference>
<keyword evidence="1" id="KW-0812">Transmembrane</keyword>
<keyword evidence="3" id="KW-1185">Reference proteome</keyword>
<feature type="transmembrane region" description="Helical" evidence="1">
    <location>
        <begin position="300"/>
        <end position="324"/>
    </location>
</feature>
<reference evidence="2" key="1">
    <citation type="submission" date="2021-04" db="EMBL/GenBank/DDBJ databases">
        <title>The genome sequence of Ideonella sp. 4Y11.</title>
        <authorList>
            <person name="Liu Y."/>
        </authorList>
    </citation>
    <scope>NUCLEOTIDE SEQUENCE</scope>
    <source>
        <strain evidence="2">4Y11</strain>
    </source>
</reference>
<protein>
    <recommendedName>
        <fullName evidence="4">DUF2974 domain-containing protein</fullName>
    </recommendedName>
</protein>
<evidence type="ECO:0000313" key="3">
    <source>
        <dbReference type="Proteomes" id="UP000678374"/>
    </source>
</evidence>
<accession>A0A940YHQ4</accession>
<evidence type="ECO:0000256" key="1">
    <source>
        <dbReference type="SAM" id="Phobius"/>
    </source>
</evidence>
<dbReference type="SUPFAM" id="SSF53474">
    <property type="entry name" value="alpha/beta-Hydrolases"/>
    <property type="match status" value="1"/>
</dbReference>
<keyword evidence="1" id="KW-0472">Membrane</keyword>
<name>A0A940YHQ4_9BURK</name>
<evidence type="ECO:0000313" key="2">
    <source>
        <dbReference type="EMBL" id="MBQ0960320.1"/>
    </source>
</evidence>